<dbReference type="SUPFAM" id="SSF50129">
    <property type="entry name" value="GroES-like"/>
    <property type="match status" value="1"/>
</dbReference>
<dbReference type="Proteomes" id="UP000320314">
    <property type="component" value="Unassembled WGS sequence"/>
</dbReference>
<name>A0A506UBA1_9HYPH</name>
<dbReference type="OrthoDB" id="9792321at2"/>
<dbReference type="InterPro" id="IPR052585">
    <property type="entry name" value="Lipid_raft_assoc_Zn_ADH"/>
</dbReference>
<dbReference type="InterPro" id="IPR020843">
    <property type="entry name" value="ER"/>
</dbReference>
<gene>
    <name evidence="2" type="ORF">FJU11_05565</name>
</gene>
<dbReference type="SMART" id="SM00829">
    <property type="entry name" value="PKS_ER"/>
    <property type="match status" value="1"/>
</dbReference>
<reference evidence="2 3" key="1">
    <citation type="submission" date="2019-06" db="EMBL/GenBank/DDBJ databases">
        <authorList>
            <person name="Li M."/>
        </authorList>
    </citation>
    <scope>NUCLEOTIDE SEQUENCE [LARGE SCALE GENOMIC DNA]</scope>
    <source>
        <strain evidence="2 3">BGMRC6574</strain>
    </source>
</reference>
<dbReference type="InterPro" id="IPR013154">
    <property type="entry name" value="ADH-like_N"/>
</dbReference>
<dbReference type="InterPro" id="IPR011032">
    <property type="entry name" value="GroES-like_sf"/>
</dbReference>
<dbReference type="PANTHER" id="PTHR43482:SF1">
    <property type="entry name" value="PROTEIN AST1-RELATED"/>
    <property type="match status" value="1"/>
</dbReference>
<dbReference type="Pfam" id="PF13602">
    <property type="entry name" value="ADH_zinc_N_2"/>
    <property type="match status" value="1"/>
</dbReference>
<keyword evidence="3" id="KW-1185">Reference proteome</keyword>
<dbReference type="RefSeq" id="WP_141166046.1">
    <property type="nucleotide sequence ID" value="NZ_VHLH01000007.1"/>
</dbReference>
<dbReference type="InterPro" id="IPR036291">
    <property type="entry name" value="NAD(P)-bd_dom_sf"/>
</dbReference>
<feature type="domain" description="Enoyl reductase (ER)" evidence="1">
    <location>
        <begin position="10"/>
        <end position="306"/>
    </location>
</feature>
<evidence type="ECO:0000313" key="3">
    <source>
        <dbReference type="Proteomes" id="UP000320314"/>
    </source>
</evidence>
<dbReference type="CDD" id="cd05289">
    <property type="entry name" value="MDR_like_2"/>
    <property type="match status" value="1"/>
</dbReference>
<comment type="caution">
    <text evidence="2">The sequence shown here is derived from an EMBL/GenBank/DDBJ whole genome shotgun (WGS) entry which is preliminary data.</text>
</comment>
<organism evidence="2 3">
    <name type="scientific">Pararhizobium mangrovi</name>
    <dbReference type="NCBI Taxonomy" id="2590452"/>
    <lineage>
        <taxon>Bacteria</taxon>
        <taxon>Pseudomonadati</taxon>
        <taxon>Pseudomonadota</taxon>
        <taxon>Alphaproteobacteria</taxon>
        <taxon>Hyphomicrobiales</taxon>
        <taxon>Rhizobiaceae</taxon>
        <taxon>Rhizobium/Agrobacterium group</taxon>
        <taxon>Pararhizobium</taxon>
    </lineage>
</organism>
<dbReference type="PANTHER" id="PTHR43482">
    <property type="entry name" value="PROTEIN AST1-RELATED"/>
    <property type="match status" value="1"/>
</dbReference>
<dbReference type="EMBL" id="VHLH01000007">
    <property type="protein sequence ID" value="TPW30195.1"/>
    <property type="molecule type" value="Genomic_DNA"/>
</dbReference>
<dbReference type="Pfam" id="PF08240">
    <property type="entry name" value="ADH_N"/>
    <property type="match status" value="1"/>
</dbReference>
<dbReference type="AlphaFoldDB" id="A0A506UBA1"/>
<protein>
    <submittedName>
        <fullName evidence="2">NADP-dependent oxidoreductase</fullName>
    </submittedName>
</protein>
<evidence type="ECO:0000313" key="2">
    <source>
        <dbReference type="EMBL" id="TPW30195.1"/>
    </source>
</evidence>
<evidence type="ECO:0000259" key="1">
    <source>
        <dbReference type="SMART" id="SM00829"/>
    </source>
</evidence>
<dbReference type="Gene3D" id="3.90.180.10">
    <property type="entry name" value="Medium-chain alcohol dehydrogenases, catalytic domain"/>
    <property type="match status" value="1"/>
</dbReference>
<dbReference type="SUPFAM" id="SSF51735">
    <property type="entry name" value="NAD(P)-binding Rossmann-fold domains"/>
    <property type="match status" value="1"/>
</dbReference>
<dbReference type="GO" id="GO:0016491">
    <property type="term" value="F:oxidoreductase activity"/>
    <property type="evidence" value="ECO:0007669"/>
    <property type="project" value="InterPro"/>
</dbReference>
<proteinExistence type="predicted"/>
<dbReference type="Gene3D" id="3.40.50.720">
    <property type="entry name" value="NAD(P)-binding Rossmann-like Domain"/>
    <property type="match status" value="1"/>
</dbReference>
<sequence length="316" mass="33071">MKAIRYHAHGDPEVLALEEVEAPEIGPGEVLVAIRAASISPFDCKLRAGDLAAFFTVSFPQIPGRDAAGVVAAVGDGVSEFTVGDRVCVMAGIERGGSAVDLRVSTPDELVRMPAELGFVEAAGLVNAGLSAWICTIEYAEIGPGTRVLVHGGSGAVGGLIVQLARRRGADIVATCREGNRAYVEGLGADRAIAYDTEDFTTIEPVDVVFDLVGGQTHARSYSVLKKGGTLVWLVAAPITDRGDEFGVDVRRAMIADRREPVENILALAASGELRAQIAGTLPLEKAADGHAMLEAGRVTRGRLVLTLDEDATTDG</sequence>
<accession>A0A506UBA1</accession>